<dbReference type="InterPro" id="IPR036236">
    <property type="entry name" value="Znf_C2H2_sf"/>
</dbReference>
<dbReference type="WBParaSite" id="Hba_18027">
    <property type="protein sequence ID" value="Hba_18027"/>
    <property type="gene ID" value="Hba_18027"/>
</dbReference>
<dbReference type="GO" id="GO:0000981">
    <property type="term" value="F:DNA-binding transcription factor activity, RNA polymerase II-specific"/>
    <property type="evidence" value="ECO:0007669"/>
    <property type="project" value="TreeGrafter"/>
</dbReference>
<sequence length="355" mass="41076">MREWGCPFCIERFVQKVYFYVFKPEDFYEPHLIRHIGRKHGEQTIPVSVGSNAAIHPVNNLPSAETCASLVPRLLCTRCGHTFLNRSDLKRHSDIKHQPIHCHHCNKTFFGYNQMKAHEMKLRSEIYMCRCGASFARKREFNCGYCGIENPSNDHISSVHWKRLNKSVRIEQKKQIFEVPNGQQFPCTFSVEKLKEECSDTKSDSITDFRQSEIDCSNGDFSEINSETFCVRKPDTHLISHMNTDDCHLNVIISIPDEANSVNLGARLPKDLLSIFPELWDTREFLLFILLFTLLIFYNSLFLNVYLTSTENKFADVVMIDSFSGSNRFLSVHIPVQRPPPMVDANKWLTVPIYV</sequence>
<dbReference type="SUPFAM" id="SSF57667">
    <property type="entry name" value="beta-beta-alpha zinc fingers"/>
    <property type="match status" value="1"/>
</dbReference>
<keyword evidence="3 5" id="KW-0863">Zinc-finger</keyword>
<evidence type="ECO:0000313" key="8">
    <source>
        <dbReference type="Proteomes" id="UP000095283"/>
    </source>
</evidence>
<keyword evidence="6" id="KW-0812">Transmembrane</keyword>
<feature type="domain" description="C2H2-type" evidence="7">
    <location>
        <begin position="74"/>
        <end position="97"/>
    </location>
</feature>
<keyword evidence="4" id="KW-0862">Zinc</keyword>
<evidence type="ECO:0000256" key="6">
    <source>
        <dbReference type="SAM" id="Phobius"/>
    </source>
</evidence>
<keyword evidence="1" id="KW-0479">Metal-binding</keyword>
<dbReference type="PROSITE" id="PS50157">
    <property type="entry name" value="ZINC_FINGER_C2H2_2"/>
    <property type="match status" value="1"/>
</dbReference>
<evidence type="ECO:0000256" key="5">
    <source>
        <dbReference type="PROSITE-ProRule" id="PRU00042"/>
    </source>
</evidence>
<dbReference type="GO" id="GO:0005634">
    <property type="term" value="C:nucleus"/>
    <property type="evidence" value="ECO:0007669"/>
    <property type="project" value="TreeGrafter"/>
</dbReference>
<protein>
    <submittedName>
        <fullName evidence="9">C2H2-type domain-containing protein</fullName>
    </submittedName>
</protein>
<dbReference type="GO" id="GO:0000977">
    <property type="term" value="F:RNA polymerase II transcription regulatory region sequence-specific DNA binding"/>
    <property type="evidence" value="ECO:0007669"/>
    <property type="project" value="TreeGrafter"/>
</dbReference>
<proteinExistence type="predicted"/>
<accession>A0A1I7XKH5</accession>
<dbReference type="Proteomes" id="UP000095283">
    <property type="component" value="Unplaced"/>
</dbReference>
<reference evidence="9" key="1">
    <citation type="submission" date="2016-11" db="UniProtKB">
        <authorList>
            <consortium name="WormBaseParasite"/>
        </authorList>
    </citation>
    <scope>IDENTIFICATION</scope>
</reference>
<evidence type="ECO:0000313" key="9">
    <source>
        <dbReference type="WBParaSite" id="Hba_18027"/>
    </source>
</evidence>
<dbReference type="PANTHER" id="PTHR24409">
    <property type="entry name" value="ZINC FINGER PROTEIN 142"/>
    <property type="match status" value="1"/>
</dbReference>
<evidence type="ECO:0000256" key="1">
    <source>
        <dbReference type="ARBA" id="ARBA00022723"/>
    </source>
</evidence>
<dbReference type="InterPro" id="IPR013087">
    <property type="entry name" value="Znf_C2H2_type"/>
</dbReference>
<evidence type="ECO:0000259" key="7">
    <source>
        <dbReference type="PROSITE" id="PS50157"/>
    </source>
</evidence>
<evidence type="ECO:0000256" key="3">
    <source>
        <dbReference type="ARBA" id="ARBA00022771"/>
    </source>
</evidence>
<keyword evidence="2" id="KW-0677">Repeat</keyword>
<name>A0A1I7XKH5_HETBA</name>
<feature type="transmembrane region" description="Helical" evidence="6">
    <location>
        <begin position="285"/>
        <end position="307"/>
    </location>
</feature>
<dbReference type="PROSITE" id="PS00028">
    <property type="entry name" value="ZINC_FINGER_C2H2_1"/>
    <property type="match status" value="1"/>
</dbReference>
<dbReference type="PANTHER" id="PTHR24409:SF295">
    <property type="entry name" value="AZ2-RELATED"/>
    <property type="match status" value="1"/>
</dbReference>
<dbReference type="Gene3D" id="3.30.160.60">
    <property type="entry name" value="Classic Zinc Finger"/>
    <property type="match status" value="1"/>
</dbReference>
<organism evidence="8 9">
    <name type="scientific">Heterorhabditis bacteriophora</name>
    <name type="common">Entomopathogenic nematode worm</name>
    <dbReference type="NCBI Taxonomy" id="37862"/>
    <lineage>
        <taxon>Eukaryota</taxon>
        <taxon>Metazoa</taxon>
        <taxon>Ecdysozoa</taxon>
        <taxon>Nematoda</taxon>
        <taxon>Chromadorea</taxon>
        <taxon>Rhabditida</taxon>
        <taxon>Rhabditina</taxon>
        <taxon>Rhabditomorpha</taxon>
        <taxon>Strongyloidea</taxon>
        <taxon>Heterorhabditidae</taxon>
        <taxon>Heterorhabditis</taxon>
    </lineage>
</organism>
<evidence type="ECO:0000256" key="2">
    <source>
        <dbReference type="ARBA" id="ARBA00022737"/>
    </source>
</evidence>
<dbReference type="GO" id="GO:0008270">
    <property type="term" value="F:zinc ion binding"/>
    <property type="evidence" value="ECO:0007669"/>
    <property type="project" value="UniProtKB-KW"/>
</dbReference>
<keyword evidence="6" id="KW-1133">Transmembrane helix</keyword>
<evidence type="ECO:0000256" key="4">
    <source>
        <dbReference type="ARBA" id="ARBA00022833"/>
    </source>
</evidence>
<dbReference type="AlphaFoldDB" id="A0A1I7XKH5"/>
<keyword evidence="8" id="KW-1185">Reference proteome</keyword>
<keyword evidence="6" id="KW-0472">Membrane</keyword>